<keyword evidence="3" id="KW-1185">Reference proteome</keyword>
<dbReference type="Proteomes" id="UP001549366">
    <property type="component" value="Unassembled WGS sequence"/>
</dbReference>
<proteinExistence type="predicted"/>
<accession>A0ABV2SNR1</accession>
<name>A0ABV2SNR1_9GAMM</name>
<dbReference type="Pfam" id="PF15611">
    <property type="entry name" value="EH_Signature"/>
    <property type="match status" value="1"/>
</dbReference>
<gene>
    <name evidence="2" type="ORF">V5J35_004587</name>
</gene>
<comment type="caution">
    <text evidence="2">The sequence shown here is derived from an EMBL/GenBank/DDBJ whole genome shotgun (WGS) entry which is preliminary data.</text>
</comment>
<evidence type="ECO:0000313" key="2">
    <source>
        <dbReference type="EMBL" id="MET4759395.1"/>
    </source>
</evidence>
<sequence>MGKLSFSSFGQALPLEMQLLARKLDQVQPKVNFDDLILPVLPARDIDELLQAISEDKAQEISLLEWIGLFDGKEEWDRSNKSKQQKSNILIWKHICKLPAARRQAMWRLCQYLAGRTELLPKGMVNTFDTCITIIERVESQRTRIIQAIRKRKGLGVAMLALETGCKPAQLFARVGFPPEAAKRLNSLDYLEQAYKETGYNQNSSAYITIFKKLSVQEQDESVARLLKAGDNDKLGNIDRLLELLKNRYSPEIQGSRWSFLDTQAKSSLRELLGYAWFTEFRRLVYLLASAKVSRVTNLDERSCNQLKKRVTFWENYQSRLRSFRVFFPDRTAYLASNQGISLSNYGAVDGFPSISQETEVCVLEFEKYIIIEFLRGHISELRVFEKSSGNVNKLLSSSRLSLHQILDLECKHEHDHMIFWQNSCADMLKNKCSIIPDDHLCKFKIDDGFFIPYSKKGGLRPLTQEQINDRESQLRKNTQRSRSKSLKKVEDINLQPEDKLYFKEDSNAYAFVDSVSPTEIVVRVSNGTKFNVPKDRISDLFLGFS</sequence>
<protein>
    <recommendedName>
        <fullName evidence="1">Zorya protein ZorC EH domain-containing protein</fullName>
    </recommendedName>
</protein>
<organism evidence="2 3">
    <name type="scientific">Endozoicomonas lisbonensis</name>
    <dbReference type="NCBI Taxonomy" id="3120522"/>
    <lineage>
        <taxon>Bacteria</taxon>
        <taxon>Pseudomonadati</taxon>
        <taxon>Pseudomonadota</taxon>
        <taxon>Gammaproteobacteria</taxon>
        <taxon>Oceanospirillales</taxon>
        <taxon>Endozoicomonadaceae</taxon>
        <taxon>Endozoicomonas</taxon>
    </lineage>
</organism>
<evidence type="ECO:0000259" key="1">
    <source>
        <dbReference type="Pfam" id="PF15611"/>
    </source>
</evidence>
<dbReference type="InterPro" id="IPR028943">
    <property type="entry name" value="ZorC_EH_Signature_dom"/>
</dbReference>
<feature type="domain" description="Zorya protein ZorC EH" evidence="1">
    <location>
        <begin position="237"/>
        <end position="428"/>
    </location>
</feature>
<reference evidence="2 3" key="1">
    <citation type="submission" date="2024-06" db="EMBL/GenBank/DDBJ databases">
        <title>Genomic Encyclopedia of Type Strains, Phase V (KMG-V): Genome sequencing to study the core and pangenomes of soil and plant-associated prokaryotes.</title>
        <authorList>
            <person name="Whitman W."/>
        </authorList>
    </citation>
    <scope>NUCLEOTIDE SEQUENCE [LARGE SCALE GENOMIC DNA]</scope>
    <source>
        <strain evidence="2 3">NE40</strain>
    </source>
</reference>
<evidence type="ECO:0000313" key="3">
    <source>
        <dbReference type="Proteomes" id="UP001549366"/>
    </source>
</evidence>
<dbReference type="RefSeq" id="WP_354009382.1">
    <property type="nucleotide sequence ID" value="NZ_JBEWTA010000001.1"/>
</dbReference>
<dbReference type="EMBL" id="JBEWTB010000002">
    <property type="protein sequence ID" value="MET4759395.1"/>
    <property type="molecule type" value="Genomic_DNA"/>
</dbReference>